<dbReference type="Proteomes" id="UP000694888">
    <property type="component" value="Unplaced"/>
</dbReference>
<keyword evidence="1" id="KW-0732">Signal</keyword>
<evidence type="ECO:0000313" key="2">
    <source>
        <dbReference type="Proteomes" id="UP000694888"/>
    </source>
</evidence>
<feature type="chain" id="PRO_5047040756" evidence="1">
    <location>
        <begin position="16"/>
        <end position="168"/>
    </location>
</feature>
<name>A0ABM1VVR3_APLCA</name>
<dbReference type="InterPro" id="IPR001299">
    <property type="entry name" value="Ependymin"/>
</dbReference>
<gene>
    <name evidence="3" type="primary">LOC106012217</name>
</gene>
<proteinExistence type="predicted"/>
<keyword evidence="2" id="KW-1185">Reference proteome</keyword>
<accession>A0ABM1VVR3</accession>
<organism evidence="2 3">
    <name type="scientific">Aplysia californica</name>
    <name type="common">California sea hare</name>
    <dbReference type="NCBI Taxonomy" id="6500"/>
    <lineage>
        <taxon>Eukaryota</taxon>
        <taxon>Metazoa</taxon>
        <taxon>Spiralia</taxon>
        <taxon>Lophotrochozoa</taxon>
        <taxon>Mollusca</taxon>
        <taxon>Gastropoda</taxon>
        <taxon>Heterobranchia</taxon>
        <taxon>Euthyneura</taxon>
        <taxon>Tectipleura</taxon>
        <taxon>Aplysiida</taxon>
        <taxon>Aplysioidea</taxon>
        <taxon>Aplysiidae</taxon>
        <taxon>Aplysia</taxon>
    </lineage>
</organism>
<feature type="signal peptide" evidence="1">
    <location>
        <begin position="1"/>
        <end position="15"/>
    </location>
</feature>
<protein>
    <submittedName>
        <fullName evidence="3">Mammalian ependymin-related protein 1-like</fullName>
    </submittedName>
</protein>
<evidence type="ECO:0000256" key="1">
    <source>
        <dbReference type="SAM" id="SignalP"/>
    </source>
</evidence>
<evidence type="ECO:0000313" key="3">
    <source>
        <dbReference type="RefSeq" id="XP_035826505.1"/>
    </source>
</evidence>
<reference evidence="3" key="1">
    <citation type="submission" date="2025-08" db="UniProtKB">
        <authorList>
            <consortium name="RefSeq"/>
        </authorList>
    </citation>
    <scope>IDENTIFICATION</scope>
</reference>
<dbReference type="RefSeq" id="XP_035826505.1">
    <property type="nucleotide sequence ID" value="XM_035970612.1"/>
</dbReference>
<dbReference type="GeneID" id="106012217"/>
<dbReference type="PANTHER" id="PTHR10697">
    <property type="entry name" value="MAMMALIAN EPENDYMIN-RELATED PROTEIN 1"/>
    <property type="match status" value="1"/>
</dbReference>
<sequence length="168" mass="18469">MLLILFCATLVVVYAQQPTPCHMINRPASCELWPAVGYKITTYNKLLYFTCTQNKEYKINLKARNCTVGALTRPFIHFGIPPDAKYTGTANVGPVNIPDEHATVILFEGTDRESGGFYYGEVTSPDCVPVASGYYSNQTGYLHTSFYDITGGIPDPSVFIPPSNCVPV</sequence>
<dbReference type="PANTHER" id="PTHR10697:SF1">
    <property type="entry name" value="MAMMALIAN EPENDYMIN-RELATED PROTEIN 1"/>
    <property type="match status" value="1"/>
</dbReference>
<dbReference type="Pfam" id="PF00811">
    <property type="entry name" value="Ependymin"/>
    <property type="match status" value="1"/>
</dbReference>